<name>A0A2I3SXP5_PANTR</name>
<feature type="region of interest" description="Disordered" evidence="1">
    <location>
        <begin position="71"/>
        <end position="101"/>
    </location>
</feature>
<protein>
    <submittedName>
        <fullName evidence="2">Uncharacterized protein</fullName>
    </submittedName>
</protein>
<dbReference type="AlphaFoldDB" id="A0A2I3SXP5"/>
<dbReference type="EMBL" id="AACZ04043605">
    <property type="status" value="NOT_ANNOTATED_CDS"/>
    <property type="molecule type" value="Genomic_DNA"/>
</dbReference>
<accession>A0A2I3SXP5</accession>
<dbReference type="GeneTree" id="ENSGT00560000078631"/>
<dbReference type="Ensembl" id="ENSPTRT00000091891.1">
    <property type="protein sequence ID" value="ENSPTRP00000081763.1"/>
    <property type="gene ID" value="ENSPTRG00000045201.1"/>
</dbReference>
<dbReference type="InParanoid" id="A0A2I3SXP5"/>
<dbReference type="Bgee" id="ENSPTRG00000045201">
    <property type="expression patterns" value="Expressed in adult mammalian kidney and 11 other cell types or tissues"/>
</dbReference>
<dbReference type="OMA" id="LWVPCPW"/>
<reference evidence="2 3" key="1">
    <citation type="journal article" date="2004" name="Nature">
        <title>DNA sequence and comparative analysis of chimpanzee chromosome 22.</title>
        <authorList>
            <person name="Watanabe H."/>
            <person name="Fujiyama A."/>
            <person name="Hattori M."/>
            <person name="Taylor T.D."/>
            <person name="Toyoda A."/>
            <person name="Kuroki Y."/>
            <person name="Noguchi H."/>
            <person name="BenKahla A."/>
            <person name="Lehrach H."/>
            <person name="Sudbrak R."/>
            <person name="Kube M."/>
            <person name="Taenzer S."/>
            <person name="Galgoczy P."/>
            <person name="Platzer M."/>
            <person name="Scharfe M."/>
            <person name="Nordsiek G."/>
            <person name="Bloecker H."/>
            <person name="Hellmann I."/>
            <person name="Khaitovich P."/>
            <person name="Paabo S."/>
            <person name="Reinhardt R."/>
            <person name="Zheng H.-J."/>
            <person name="Zhang X.-L."/>
            <person name="Zhu G.-F."/>
            <person name="Wang B.-F."/>
            <person name="Fu G."/>
            <person name="Ren S.-X."/>
            <person name="Zhao G.-P."/>
            <person name="Chen Z."/>
            <person name="Lee Y.-S."/>
            <person name="Cheong J.-E."/>
            <person name="Choi S.-H."/>
            <person name="Wu K.-M."/>
            <person name="Liu T.-T."/>
            <person name="Hsiao K.-J."/>
            <person name="Tsai S.-F."/>
            <person name="Kim C.-G."/>
            <person name="Oota S."/>
            <person name="Kitano T."/>
            <person name="Kohara Y."/>
            <person name="Saitou N."/>
            <person name="Park H.-S."/>
            <person name="Wang S.-Y."/>
            <person name="Yaspo M.-L."/>
            <person name="Sakaki Y."/>
        </authorList>
    </citation>
    <scope>NUCLEOTIDE SEQUENCE [LARGE SCALE GENOMIC DNA]</scope>
</reference>
<evidence type="ECO:0000313" key="3">
    <source>
        <dbReference type="Proteomes" id="UP000002277"/>
    </source>
</evidence>
<keyword evidence="3" id="KW-1185">Reference proteome</keyword>
<reference evidence="2 3" key="2">
    <citation type="journal article" date="2005" name="Nature">
        <title>Initial sequence of the chimpanzee genome and comparison with the human genome.</title>
        <authorList>
            <consortium name="Chimpanzee sequencing and analysis consortium"/>
        </authorList>
    </citation>
    <scope>NUCLEOTIDE SEQUENCE [LARGE SCALE GENOMIC DNA]</scope>
</reference>
<feature type="compositionally biased region" description="Low complexity" evidence="1">
    <location>
        <begin position="77"/>
        <end position="89"/>
    </location>
</feature>
<proteinExistence type="predicted"/>
<reference evidence="2" key="3">
    <citation type="submission" date="2025-08" db="UniProtKB">
        <authorList>
            <consortium name="Ensembl"/>
        </authorList>
    </citation>
    <scope>IDENTIFICATION</scope>
</reference>
<evidence type="ECO:0000313" key="2">
    <source>
        <dbReference type="Ensembl" id="ENSPTRP00000081763.1"/>
    </source>
</evidence>
<dbReference type="Proteomes" id="UP000002277">
    <property type="component" value="Chromosome 22"/>
</dbReference>
<evidence type="ECO:0000256" key="1">
    <source>
        <dbReference type="SAM" id="MobiDB-lite"/>
    </source>
</evidence>
<reference evidence="2" key="4">
    <citation type="submission" date="2025-09" db="UniProtKB">
        <authorList>
            <consortium name="Ensembl"/>
        </authorList>
    </citation>
    <scope>IDENTIFICATION</scope>
</reference>
<sequence length="101" mass="11170">MELESTIFRDEDKLFIWGRLWGELSSKQPPGAQGRGLPGWLGHFWVPCPWFCIIHTNHSMLLCSFTRRLGAQKGQGSPHSPVSPASPSSAQGTRQGLRVLG</sequence>
<organism evidence="2 3">
    <name type="scientific">Pan troglodytes</name>
    <name type="common">Chimpanzee</name>
    <dbReference type="NCBI Taxonomy" id="9598"/>
    <lineage>
        <taxon>Eukaryota</taxon>
        <taxon>Metazoa</taxon>
        <taxon>Chordata</taxon>
        <taxon>Craniata</taxon>
        <taxon>Vertebrata</taxon>
        <taxon>Euteleostomi</taxon>
        <taxon>Mammalia</taxon>
        <taxon>Eutheria</taxon>
        <taxon>Euarchontoglires</taxon>
        <taxon>Primates</taxon>
        <taxon>Haplorrhini</taxon>
        <taxon>Catarrhini</taxon>
        <taxon>Hominidae</taxon>
        <taxon>Pan</taxon>
    </lineage>
</organism>